<organism evidence="3 4">
    <name type="scientific">Candidatus Harrisonbacteria bacterium RIFCSPLOWO2_01_FULL_40_28</name>
    <dbReference type="NCBI Taxonomy" id="1798406"/>
    <lineage>
        <taxon>Bacteria</taxon>
        <taxon>Candidatus Harrisoniibacteriota</taxon>
    </lineage>
</organism>
<proteinExistence type="predicted"/>
<dbReference type="EMBL" id="MHJI01000010">
    <property type="protein sequence ID" value="OGY66089.1"/>
    <property type="molecule type" value="Genomic_DNA"/>
</dbReference>
<evidence type="ECO:0000313" key="4">
    <source>
        <dbReference type="Proteomes" id="UP000178517"/>
    </source>
</evidence>
<reference evidence="3 4" key="1">
    <citation type="journal article" date="2016" name="Nat. Commun.">
        <title>Thousands of microbial genomes shed light on interconnected biogeochemical processes in an aquifer system.</title>
        <authorList>
            <person name="Anantharaman K."/>
            <person name="Brown C.T."/>
            <person name="Hug L.A."/>
            <person name="Sharon I."/>
            <person name="Castelle C.J."/>
            <person name="Probst A.J."/>
            <person name="Thomas B.C."/>
            <person name="Singh A."/>
            <person name="Wilkins M.J."/>
            <person name="Karaoz U."/>
            <person name="Brodie E.L."/>
            <person name="Williams K.H."/>
            <person name="Hubbard S.S."/>
            <person name="Banfield J.F."/>
        </authorList>
    </citation>
    <scope>NUCLEOTIDE SEQUENCE [LARGE SCALE GENOMIC DNA]</scope>
</reference>
<accession>A0A1G1ZNT5</accession>
<evidence type="ECO:0000256" key="1">
    <source>
        <dbReference type="SAM" id="Coils"/>
    </source>
</evidence>
<sequence length="289" mass="32844">MNHNSLIAKLFILSITIMPLFAHGASNTENLEPLKSAINDLTDTVDKLVITKDTPLLTPEEKIEQERASRLSTFREILNLASIEIKDLETKLNALKDTDLSEEERVIKDTFLRELKLYATHYKEIKAELDNENASLEELKIIARNLKEWRVSYEANLEEMFNFLSLFQSETLLDTAEERWEKISKDLTKIKKSGLPTANLQKLLGKAKGNLDASKKLNTDAYETFMKPWRIATSSTSSTASLLVPPQNSSSEPALLNPTRVALQQSLINIKNAYQSFFEMNKIVKLLIK</sequence>
<evidence type="ECO:0008006" key="5">
    <source>
        <dbReference type="Google" id="ProtNLM"/>
    </source>
</evidence>
<protein>
    <recommendedName>
        <fullName evidence="5">DUF5667 domain-containing protein</fullName>
    </recommendedName>
</protein>
<evidence type="ECO:0000256" key="2">
    <source>
        <dbReference type="SAM" id="SignalP"/>
    </source>
</evidence>
<evidence type="ECO:0000313" key="3">
    <source>
        <dbReference type="EMBL" id="OGY66089.1"/>
    </source>
</evidence>
<comment type="caution">
    <text evidence="3">The sequence shown here is derived from an EMBL/GenBank/DDBJ whole genome shotgun (WGS) entry which is preliminary data.</text>
</comment>
<feature type="coiled-coil region" evidence="1">
    <location>
        <begin position="78"/>
        <end position="146"/>
    </location>
</feature>
<keyword evidence="1" id="KW-0175">Coiled coil</keyword>
<keyword evidence="2" id="KW-0732">Signal</keyword>
<feature type="signal peptide" evidence="2">
    <location>
        <begin position="1"/>
        <end position="24"/>
    </location>
</feature>
<gene>
    <name evidence="3" type="ORF">A3A04_00835</name>
</gene>
<dbReference type="Proteomes" id="UP000178517">
    <property type="component" value="Unassembled WGS sequence"/>
</dbReference>
<dbReference type="STRING" id="1798406.A3A04_00835"/>
<name>A0A1G1ZNT5_9BACT</name>
<dbReference type="AlphaFoldDB" id="A0A1G1ZNT5"/>
<feature type="chain" id="PRO_5009581851" description="DUF5667 domain-containing protein" evidence="2">
    <location>
        <begin position="25"/>
        <end position="289"/>
    </location>
</feature>